<reference evidence="2 3" key="1">
    <citation type="submission" date="2024-01" db="EMBL/GenBank/DDBJ databases">
        <authorList>
            <consortium name="Genoscope - CEA"/>
            <person name="William W."/>
        </authorList>
    </citation>
    <scope>NUCLEOTIDE SEQUENCE [LARGE SCALE GENOMIC DNA]</scope>
    <source>
        <strain evidence="2 3">29B2s-10</strain>
    </source>
</reference>
<name>A0ABP0ELL0_9ASCO</name>
<dbReference type="Proteomes" id="UP001497600">
    <property type="component" value="Chromosome H"/>
</dbReference>
<feature type="compositionally biased region" description="Basic residues" evidence="1">
    <location>
        <begin position="203"/>
        <end position="212"/>
    </location>
</feature>
<sequence length="212" mass="22719">MSEVTKPNRRKEIKAKEALQAQFQLAIARNHSKISSWLSPETSTATDANDSQVVDNSSFYNLPIIPNGSGLAAMGSGAGAGAGSGGAGLNKVGDFMASTEAGGMKKIKAQTQARAVTASNESKAMTALRNNLRNKSRDNVQKKFGAKQQQQQPRPASFVKQQQQQQQQSKSHHRATDGDSDDEDMNALKSRSVKKSMPLAFGGKKKKGGRPF</sequence>
<feature type="compositionally biased region" description="Polar residues" evidence="1">
    <location>
        <begin position="109"/>
        <end position="133"/>
    </location>
</feature>
<evidence type="ECO:0000256" key="1">
    <source>
        <dbReference type="SAM" id="MobiDB-lite"/>
    </source>
</evidence>
<keyword evidence="3" id="KW-1185">Reference proteome</keyword>
<accession>A0ABP0ELL0</accession>
<proteinExistence type="predicted"/>
<feature type="region of interest" description="Disordered" evidence="1">
    <location>
        <begin position="104"/>
        <end position="212"/>
    </location>
</feature>
<dbReference type="InterPro" id="IPR022592">
    <property type="entry name" value="Nucleolar_19"/>
</dbReference>
<gene>
    <name evidence="2" type="primary">NOP19</name>
    <name evidence="2" type="ORF">CAAN4_H21616</name>
</gene>
<evidence type="ECO:0000313" key="2">
    <source>
        <dbReference type="EMBL" id="CAK7922005.1"/>
    </source>
</evidence>
<dbReference type="EMBL" id="OZ004260">
    <property type="protein sequence ID" value="CAK7922005.1"/>
    <property type="molecule type" value="Genomic_DNA"/>
</dbReference>
<organism evidence="2 3">
    <name type="scientific">[Candida] anglica</name>
    <dbReference type="NCBI Taxonomy" id="148631"/>
    <lineage>
        <taxon>Eukaryota</taxon>
        <taxon>Fungi</taxon>
        <taxon>Dikarya</taxon>
        <taxon>Ascomycota</taxon>
        <taxon>Saccharomycotina</taxon>
        <taxon>Pichiomycetes</taxon>
        <taxon>Debaryomycetaceae</taxon>
        <taxon>Kurtzmaniella</taxon>
    </lineage>
</organism>
<evidence type="ECO:0000313" key="3">
    <source>
        <dbReference type="Proteomes" id="UP001497600"/>
    </source>
</evidence>
<dbReference type="Pfam" id="PF10863">
    <property type="entry name" value="NOP19"/>
    <property type="match status" value="1"/>
</dbReference>
<protein>
    <submittedName>
        <fullName evidence="2">Nucleolar protein 19</fullName>
    </submittedName>
</protein>